<feature type="domain" description="C2H2-type" evidence="5">
    <location>
        <begin position="452"/>
        <end position="475"/>
    </location>
</feature>
<proteinExistence type="predicted"/>
<dbReference type="Pfam" id="PF00023">
    <property type="entry name" value="Ank"/>
    <property type="match status" value="3"/>
</dbReference>
<dbReference type="GeneID" id="27663582"/>
<dbReference type="PANTHER" id="PTHR24173:SF74">
    <property type="entry name" value="ANKYRIN REPEAT DOMAIN-CONTAINING PROTEIN 16"/>
    <property type="match status" value="1"/>
</dbReference>
<dbReference type="RefSeq" id="XP_016590235.1">
    <property type="nucleotide sequence ID" value="XM_016728305.1"/>
</dbReference>
<dbReference type="InterPro" id="IPR036770">
    <property type="entry name" value="Ankyrin_rpt-contain_sf"/>
</dbReference>
<feature type="repeat" description="ANK" evidence="3">
    <location>
        <begin position="773"/>
        <end position="805"/>
    </location>
</feature>
<comment type="caution">
    <text evidence="6">The sequence shown here is derived from an EMBL/GenBank/DDBJ whole genome shotgun (WGS) entry which is preliminary data.</text>
</comment>
<evidence type="ECO:0000259" key="5">
    <source>
        <dbReference type="PROSITE" id="PS00028"/>
    </source>
</evidence>
<sequence length="1198" mass="132882">MCIRAFGHFVEAIRAPDCLVCHLGLVRASDVVDEYGRARIWGDDTKACLPEKARGSLDDTLRHDEDMKRLVLEILQLLHGMIKQVTPIADRKANVALGSDHGSISSVTDESSSSSDTESDCTMSSGTSTHAGVDKERRKGEDVVKPKRRRARVSVLVDEIKEQIKSLFEVSSLLRRPRVTNKYLRSVSSKSPKQAGAKEADLLMIAMKTYDERHVKEKMLQWGSLNKSTLGQQFQEESVPMNRPDFGAIQEVSWLCQRLAQANTRRREQLQYWKRRPYETAPVASKVLPERNPRNMDESGTTGRPRTSDMPKPTAPATNPDRRSTTSRQTFSTAHSFSTAAVSDVVYKVNTTGRAPTTYAPTLAGQGGANSNVVPGPPRTVDGATQFPCPYCGMELNKAEMSDRQAWKRHVFHDLRPYVCTFENCNNGAKLFASRNDWIYHEFLVHRRRFVCDRAGCDNVYSTRDEFVAHQLADHSTHRHLMAAGDVAIIADMCDRPIDTSEPIPEQTCLVCHEPIEYVERLQKHLAGHMEDIALFVLPSGETDQNEDAEKSRDSFHVAAGSDAHSHHNSSTPSSDTSDGYSNPYEDDEQSRFEEVIEDELSRDATNPSSLIRAVLSGSVAVVRLLLEKGADVDATNGHPDTPLVLAVSEMNEAMIPQPEFFFSEEEKAKYALQGTPSMRAERANRFEAIARLLLDNGADVNARDKRRKTPLFWSIYRRRDAFSWFLLEKGADIDVRDAFGETPVMTAARKGHDAMIRFLLSEGADVNTKNNNGHTPLYTATLFGHKTTVRLLLANGATFDSLEPAGSLLLRSAIIQKNEAIIQILIDGGADVNARDVSHDTPLITAARIGPKAVVELLLEKGAEIDGMDHRKRTPLSHAAQFGEQDIVKLLLEKSADVNSRDIDKRTPLSHATHGGHENVVKLLLERGADIESRDVYEWTPLLYAAQRGHENVVKLLLEKGADIESRDKDGRTLLLHAVHGGHENAVKLLLEKGAHLDVGDQHGHTPMITAARIGPKAVVELLLEKGAEIDGMDHRKRTPLSHATHGGHENVVKLLLERGADIESRDVYEWTPLSYATHGGHENVVKLLLERDTNIESRDINKRTPLSYAAQKGHENVVKLLLEGGADIESRDKDGRTPLSYAAEDAKDDIVKILLEKGAHLDVGDQHGHTPMWYATGNGRETTVALLESYGAARPT</sequence>
<feature type="repeat" description="ANK" evidence="3">
    <location>
        <begin position="905"/>
        <end position="937"/>
    </location>
</feature>
<dbReference type="PANTHER" id="PTHR24173">
    <property type="entry name" value="ANKYRIN REPEAT CONTAINING"/>
    <property type="match status" value="1"/>
</dbReference>
<reference evidence="6 7" key="2">
    <citation type="journal article" date="2015" name="Eukaryot. Cell">
        <title>Asexual propagation of a virulent clone complex in a human and feline outbreak of sporotrichosis.</title>
        <authorList>
            <person name="Teixeira Mde M."/>
            <person name="Rodrigues A.M."/>
            <person name="Tsui C.K."/>
            <person name="de Almeida L.G."/>
            <person name="Van Diepeningen A.D."/>
            <person name="van den Ende B.G."/>
            <person name="Fernandes G.F."/>
            <person name="Kano R."/>
            <person name="Hamelin R.C."/>
            <person name="Lopes-Bezerra L.M."/>
            <person name="Vasconcelos A.T."/>
            <person name="de Hoog S."/>
            <person name="de Camargo Z.P."/>
            <person name="Felipe M.S."/>
        </authorList>
    </citation>
    <scope>NUCLEOTIDE SEQUENCE [LARGE SCALE GENOMIC DNA]</scope>
    <source>
        <strain evidence="6 7">1099-18</strain>
    </source>
</reference>
<reference evidence="6 7" key="1">
    <citation type="journal article" date="2014" name="BMC Genomics">
        <title>Comparative genomics of the major fungal agents of human and animal Sporotrichosis: Sporothrix schenckii and Sporothrix brasiliensis.</title>
        <authorList>
            <person name="Teixeira M.M."/>
            <person name="de Almeida L.G."/>
            <person name="Kubitschek-Barreira P."/>
            <person name="Alves F.L."/>
            <person name="Kioshima E.S."/>
            <person name="Abadio A.K."/>
            <person name="Fernandes L."/>
            <person name="Derengowski L.S."/>
            <person name="Ferreira K.S."/>
            <person name="Souza R.C."/>
            <person name="Ruiz J.C."/>
            <person name="de Andrade N.C."/>
            <person name="Paes H.C."/>
            <person name="Nicola A.M."/>
            <person name="Albuquerque P."/>
            <person name="Gerber A.L."/>
            <person name="Martins V.P."/>
            <person name="Peconick L.D."/>
            <person name="Neto A.V."/>
            <person name="Chaucanez C.B."/>
            <person name="Silva P.A."/>
            <person name="Cunha O.L."/>
            <person name="de Oliveira F.F."/>
            <person name="dos Santos T.C."/>
            <person name="Barros A.L."/>
            <person name="Soares M.A."/>
            <person name="de Oliveira L.M."/>
            <person name="Marini M.M."/>
            <person name="Villalobos-Duno H."/>
            <person name="Cunha M.M."/>
            <person name="de Hoog S."/>
            <person name="da Silveira J.F."/>
            <person name="Henrissat B."/>
            <person name="Nino-Vega G.A."/>
            <person name="Cisalpino P.S."/>
            <person name="Mora-Montes H.M."/>
            <person name="Almeida S.R."/>
            <person name="Stajich J.E."/>
            <person name="Lopes-Bezerra L.M."/>
            <person name="Vasconcelos A.T."/>
            <person name="Felipe M.S."/>
        </authorList>
    </citation>
    <scope>NUCLEOTIDE SEQUENCE [LARGE SCALE GENOMIC DNA]</scope>
    <source>
        <strain evidence="6 7">1099-18</strain>
    </source>
</reference>
<dbReference type="PROSITE" id="PS50297">
    <property type="entry name" value="ANK_REP_REGION"/>
    <property type="match status" value="15"/>
</dbReference>
<dbReference type="KEGG" id="ssck:SPSK_01390"/>
<feature type="compositionally biased region" description="Basic and acidic residues" evidence="4">
    <location>
        <begin position="288"/>
        <end position="297"/>
    </location>
</feature>
<feature type="repeat" description="ANK" evidence="3">
    <location>
        <begin position="707"/>
        <end position="739"/>
    </location>
</feature>
<feature type="region of interest" description="Disordered" evidence="4">
    <location>
        <begin position="544"/>
        <end position="592"/>
    </location>
</feature>
<dbReference type="VEuPathDB" id="FungiDB:SPSK_01390"/>
<feature type="repeat" description="ANK" evidence="3">
    <location>
        <begin position="839"/>
        <end position="871"/>
    </location>
</feature>
<feature type="repeat" description="ANK" evidence="3">
    <location>
        <begin position="673"/>
        <end position="706"/>
    </location>
</feature>
<evidence type="ECO:0000256" key="2">
    <source>
        <dbReference type="ARBA" id="ARBA00023043"/>
    </source>
</evidence>
<feature type="repeat" description="ANK" evidence="3">
    <location>
        <begin position="1136"/>
        <end position="1168"/>
    </location>
</feature>
<organism evidence="6 7">
    <name type="scientific">Sporothrix schenckii 1099-18</name>
    <dbReference type="NCBI Taxonomy" id="1397361"/>
    <lineage>
        <taxon>Eukaryota</taxon>
        <taxon>Fungi</taxon>
        <taxon>Dikarya</taxon>
        <taxon>Ascomycota</taxon>
        <taxon>Pezizomycotina</taxon>
        <taxon>Sordariomycetes</taxon>
        <taxon>Sordariomycetidae</taxon>
        <taxon>Ophiostomatales</taxon>
        <taxon>Ophiostomataceae</taxon>
        <taxon>Sporothrix</taxon>
    </lineage>
</organism>
<feature type="repeat" description="ANK" evidence="3">
    <location>
        <begin position="606"/>
        <end position="638"/>
    </location>
</feature>
<dbReference type="Proteomes" id="UP000033710">
    <property type="component" value="Unassembled WGS sequence"/>
</dbReference>
<dbReference type="SMART" id="SM00355">
    <property type="entry name" value="ZnF_C2H2"/>
    <property type="match status" value="4"/>
</dbReference>
<name>A0A0F2MEQ9_SPOSC</name>
<feature type="repeat" description="ANK" evidence="3">
    <location>
        <begin position="806"/>
        <end position="838"/>
    </location>
</feature>
<protein>
    <recommendedName>
        <fullName evidence="5">C2H2-type domain-containing protein</fullName>
    </recommendedName>
</protein>
<dbReference type="InterPro" id="IPR058925">
    <property type="entry name" value="zf-C2H2_AcuF"/>
</dbReference>
<feature type="repeat" description="ANK" evidence="3">
    <location>
        <begin position="740"/>
        <end position="772"/>
    </location>
</feature>
<dbReference type="InterPro" id="IPR013087">
    <property type="entry name" value="Znf_C2H2_type"/>
</dbReference>
<feature type="compositionally biased region" description="Low complexity" evidence="4">
    <location>
        <begin position="103"/>
        <end position="125"/>
    </location>
</feature>
<accession>A0A0F2MEQ9</accession>
<gene>
    <name evidence="6" type="ORF">SPSK_01390</name>
</gene>
<feature type="compositionally biased region" description="Polar residues" evidence="4">
    <location>
        <begin position="569"/>
        <end position="581"/>
    </location>
</feature>
<dbReference type="Pfam" id="PF12796">
    <property type="entry name" value="Ank_2"/>
    <property type="match status" value="5"/>
</dbReference>
<keyword evidence="2 3" id="KW-0040">ANK repeat</keyword>
<feature type="repeat" description="ANK" evidence="3">
    <location>
        <begin position="1004"/>
        <end position="1036"/>
    </location>
</feature>
<feature type="repeat" description="ANK" evidence="3">
    <location>
        <begin position="1070"/>
        <end position="1102"/>
    </location>
</feature>
<dbReference type="EMBL" id="AXCR01000005">
    <property type="protein sequence ID" value="KJR87559.1"/>
    <property type="molecule type" value="Genomic_DNA"/>
</dbReference>
<dbReference type="OrthoDB" id="195446at2759"/>
<dbReference type="SUPFAM" id="SSF48403">
    <property type="entry name" value="Ankyrin repeat"/>
    <property type="match status" value="2"/>
</dbReference>
<evidence type="ECO:0000256" key="3">
    <source>
        <dbReference type="PROSITE-ProRule" id="PRU00023"/>
    </source>
</evidence>
<keyword evidence="1" id="KW-0677">Repeat</keyword>
<dbReference type="PROSITE" id="PS50088">
    <property type="entry name" value="ANK_REPEAT"/>
    <property type="match status" value="16"/>
</dbReference>
<feature type="repeat" description="ANK" evidence="3">
    <location>
        <begin position="971"/>
        <end position="1003"/>
    </location>
</feature>
<dbReference type="InterPro" id="IPR002110">
    <property type="entry name" value="Ankyrin_rpt"/>
</dbReference>
<dbReference type="PRINTS" id="PR01415">
    <property type="entry name" value="ANKYRIN"/>
</dbReference>
<evidence type="ECO:0000313" key="6">
    <source>
        <dbReference type="EMBL" id="KJR87559.1"/>
    </source>
</evidence>
<feature type="compositionally biased region" description="Basic and acidic residues" evidence="4">
    <location>
        <begin position="132"/>
        <end position="145"/>
    </location>
</feature>
<evidence type="ECO:0000313" key="7">
    <source>
        <dbReference type="Proteomes" id="UP000033710"/>
    </source>
</evidence>
<feature type="repeat" description="ANK" evidence="3">
    <location>
        <begin position="938"/>
        <end position="970"/>
    </location>
</feature>
<dbReference type="PROSITE" id="PS00028">
    <property type="entry name" value="ZINC_FINGER_C2H2_1"/>
    <property type="match status" value="1"/>
</dbReference>
<dbReference type="Pfam" id="PF26082">
    <property type="entry name" value="zf-C2H2_AcuF"/>
    <property type="match status" value="1"/>
</dbReference>
<feature type="repeat" description="ANK" evidence="3">
    <location>
        <begin position="872"/>
        <end position="904"/>
    </location>
</feature>
<feature type="repeat" description="ANK" evidence="3">
    <location>
        <begin position="1103"/>
        <end position="1135"/>
    </location>
</feature>
<dbReference type="SMART" id="SM00248">
    <property type="entry name" value="ANK"/>
    <property type="match status" value="17"/>
</dbReference>
<feature type="repeat" description="ANK" evidence="3">
    <location>
        <begin position="1037"/>
        <end position="1069"/>
    </location>
</feature>
<dbReference type="Gene3D" id="1.25.40.20">
    <property type="entry name" value="Ankyrin repeat-containing domain"/>
    <property type="match status" value="7"/>
</dbReference>
<feature type="region of interest" description="Disordered" evidence="4">
    <location>
        <begin position="99"/>
        <end position="148"/>
    </location>
</feature>
<dbReference type="AlphaFoldDB" id="A0A0F2MEQ9"/>
<evidence type="ECO:0000256" key="4">
    <source>
        <dbReference type="SAM" id="MobiDB-lite"/>
    </source>
</evidence>
<evidence type="ECO:0000256" key="1">
    <source>
        <dbReference type="ARBA" id="ARBA00022737"/>
    </source>
</evidence>
<feature type="region of interest" description="Disordered" evidence="4">
    <location>
        <begin position="283"/>
        <end position="335"/>
    </location>
</feature>